<comment type="caution">
    <text evidence="1">The sequence shown here is derived from an EMBL/GenBank/DDBJ whole genome shotgun (WGS) entry which is preliminary data.</text>
</comment>
<protein>
    <submittedName>
        <fullName evidence="1">Peptidase C26, gamma-glutamyl hydrolase</fullName>
    </submittedName>
</protein>
<dbReference type="InterPro" id="IPR029062">
    <property type="entry name" value="Class_I_gatase-like"/>
</dbReference>
<keyword evidence="1" id="KW-0378">Hydrolase</keyword>
<dbReference type="PANTHER" id="PTHR11315:SF0">
    <property type="entry name" value="FOLATE GAMMA-GLUTAMYL HYDROLASE"/>
    <property type="match status" value="1"/>
</dbReference>
<dbReference type="AlphaFoldDB" id="A0A9K3D812"/>
<dbReference type="PANTHER" id="PTHR11315">
    <property type="entry name" value="PROTEASE FAMILY C26 GAMMA-GLUTAMYL HYDROLASE"/>
    <property type="match status" value="1"/>
</dbReference>
<sequence>SPPEKSMFEWTDAYMINHSYQAILVLQQLADTFVHVARYNCNDSDGLMDIIIYNYNPTYTGKEGATIEQQYFFSEADTKRECAPQGEDYSCVCL</sequence>
<dbReference type="GO" id="GO:0005773">
    <property type="term" value="C:vacuole"/>
    <property type="evidence" value="ECO:0007669"/>
    <property type="project" value="TreeGrafter"/>
</dbReference>
<name>A0A9K3D812_9EUKA</name>
<dbReference type="OrthoDB" id="64220at2759"/>
<dbReference type="Gene3D" id="3.40.50.880">
    <property type="match status" value="1"/>
</dbReference>
<dbReference type="GO" id="GO:0046900">
    <property type="term" value="P:tetrahydrofolylpolyglutamate metabolic process"/>
    <property type="evidence" value="ECO:0007669"/>
    <property type="project" value="TreeGrafter"/>
</dbReference>
<proteinExistence type="predicted"/>
<evidence type="ECO:0000313" key="1">
    <source>
        <dbReference type="EMBL" id="GIQ90903.1"/>
    </source>
</evidence>
<dbReference type="InterPro" id="IPR015527">
    <property type="entry name" value="Pept_C26_g-glut_hydrolase"/>
</dbReference>
<dbReference type="EMBL" id="BDIP01006848">
    <property type="protein sequence ID" value="GIQ90903.1"/>
    <property type="molecule type" value="Genomic_DNA"/>
</dbReference>
<organism evidence="1 2">
    <name type="scientific">Kipferlia bialata</name>
    <dbReference type="NCBI Taxonomy" id="797122"/>
    <lineage>
        <taxon>Eukaryota</taxon>
        <taxon>Metamonada</taxon>
        <taxon>Carpediemonas-like organisms</taxon>
        <taxon>Kipferlia</taxon>
    </lineage>
</organism>
<evidence type="ECO:0000313" key="2">
    <source>
        <dbReference type="Proteomes" id="UP000265618"/>
    </source>
</evidence>
<gene>
    <name evidence="1" type="ORF">KIPB_013896</name>
</gene>
<feature type="non-terminal residue" evidence="1">
    <location>
        <position position="1"/>
    </location>
</feature>
<dbReference type="GO" id="GO:0034722">
    <property type="term" value="F:gamma-glutamyl-peptidase activity"/>
    <property type="evidence" value="ECO:0007669"/>
    <property type="project" value="TreeGrafter"/>
</dbReference>
<keyword evidence="2" id="KW-1185">Reference proteome</keyword>
<reference evidence="1 2" key="1">
    <citation type="journal article" date="2018" name="PLoS ONE">
        <title>The draft genome of Kipferlia bialata reveals reductive genome evolution in fornicate parasites.</title>
        <authorList>
            <person name="Tanifuji G."/>
            <person name="Takabayashi S."/>
            <person name="Kume K."/>
            <person name="Takagi M."/>
            <person name="Nakayama T."/>
            <person name="Kamikawa R."/>
            <person name="Inagaki Y."/>
            <person name="Hashimoto T."/>
        </authorList>
    </citation>
    <scope>NUCLEOTIDE SEQUENCE [LARGE SCALE GENOMIC DNA]</scope>
    <source>
        <strain evidence="1">NY0173</strain>
    </source>
</reference>
<dbReference type="Proteomes" id="UP000265618">
    <property type="component" value="Unassembled WGS sequence"/>
</dbReference>
<accession>A0A9K3D812</accession>